<dbReference type="EMBL" id="MU001831">
    <property type="protein sequence ID" value="KAF2796426.1"/>
    <property type="molecule type" value="Genomic_DNA"/>
</dbReference>
<protein>
    <submittedName>
        <fullName evidence="2">Uncharacterized protein</fullName>
    </submittedName>
</protein>
<gene>
    <name evidence="2" type="ORF">K505DRAFT_323302</name>
</gene>
<organism evidence="2 3">
    <name type="scientific">Melanomma pulvis-pyrius CBS 109.77</name>
    <dbReference type="NCBI Taxonomy" id="1314802"/>
    <lineage>
        <taxon>Eukaryota</taxon>
        <taxon>Fungi</taxon>
        <taxon>Dikarya</taxon>
        <taxon>Ascomycota</taxon>
        <taxon>Pezizomycotina</taxon>
        <taxon>Dothideomycetes</taxon>
        <taxon>Pleosporomycetidae</taxon>
        <taxon>Pleosporales</taxon>
        <taxon>Melanommataceae</taxon>
        <taxon>Melanomma</taxon>
    </lineage>
</organism>
<keyword evidence="1" id="KW-0732">Signal</keyword>
<dbReference type="Proteomes" id="UP000799757">
    <property type="component" value="Unassembled WGS sequence"/>
</dbReference>
<evidence type="ECO:0000313" key="3">
    <source>
        <dbReference type="Proteomes" id="UP000799757"/>
    </source>
</evidence>
<dbReference type="AlphaFoldDB" id="A0A6A6XIV2"/>
<keyword evidence="3" id="KW-1185">Reference proteome</keyword>
<feature type="signal peptide" evidence="1">
    <location>
        <begin position="1"/>
        <end position="19"/>
    </location>
</feature>
<reference evidence="2" key="1">
    <citation type="journal article" date="2020" name="Stud. Mycol.">
        <title>101 Dothideomycetes genomes: a test case for predicting lifestyles and emergence of pathogens.</title>
        <authorList>
            <person name="Haridas S."/>
            <person name="Albert R."/>
            <person name="Binder M."/>
            <person name="Bloem J."/>
            <person name="Labutti K."/>
            <person name="Salamov A."/>
            <person name="Andreopoulos B."/>
            <person name="Baker S."/>
            <person name="Barry K."/>
            <person name="Bills G."/>
            <person name="Bluhm B."/>
            <person name="Cannon C."/>
            <person name="Castanera R."/>
            <person name="Culley D."/>
            <person name="Daum C."/>
            <person name="Ezra D."/>
            <person name="Gonzalez J."/>
            <person name="Henrissat B."/>
            <person name="Kuo A."/>
            <person name="Liang C."/>
            <person name="Lipzen A."/>
            <person name="Lutzoni F."/>
            <person name="Magnuson J."/>
            <person name="Mondo S."/>
            <person name="Nolan M."/>
            <person name="Ohm R."/>
            <person name="Pangilinan J."/>
            <person name="Park H.-J."/>
            <person name="Ramirez L."/>
            <person name="Alfaro M."/>
            <person name="Sun H."/>
            <person name="Tritt A."/>
            <person name="Yoshinaga Y."/>
            <person name="Zwiers L.-H."/>
            <person name="Turgeon B."/>
            <person name="Goodwin S."/>
            <person name="Spatafora J."/>
            <person name="Crous P."/>
            <person name="Grigoriev I."/>
        </authorList>
    </citation>
    <scope>NUCLEOTIDE SEQUENCE</scope>
    <source>
        <strain evidence="2">CBS 109.77</strain>
    </source>
</reference>
<sequence length="81" mass="8424">MQLFATLAVLIASANLSSAWPHQRQAPVADDNLLEVPMHTTALMAGAAWDLSQSAYATQTPSVAATAVPANPTGLDGQHEL</sequence>
<feature type="chain" id="PRO_5025353144" evidence="1">
    <location>
        <begin position="20"/>
        <end position="81"/>
    </location>
</feature>
<accession>A0A6A6XIV2</accession>
<name>A0A6A6XIV2_9PLEO</name>
<evidence type="ECO:0000313" key="2">
    <source>
        <dbReference type="EMBL" id="KAF2796426.1"/>
    </source>
</evidence>
<evidence type="ECO:0000256" key="1">
    <source>
        <dbReference type="SAM" id="SignalP"/>
    </source>
</evidence>
<dbReference type="OrthoDB" id="3798402at2759"/>
<proteinExistence type="predicted"/>